<evidence type="ECO:0000256" key="2">
    <source>
        <dbReference type="ARBA" id="ARBA00022723"/>
    </source>
</evidence>
<dbReference type="Proteomes" id="UP001370348">
    <property type="component" value="Chromosome"/>
</dbReference>
<keyword evidence="7" id="KW-1185">Reference proteome</keyword>
<dbReference type="SUPFAM" id="SSF46626">
    <property type="entry name" value="Cytochrome c"/>
    <property type="match status" value="1"/>
</dbReference>
<dbReference type="PROSITE" id="PS51007">
    <property type="entry name" value="CYTC"/>
    <property type="match status" value="1"/>
</dbReference>
<keyword evidence="3 4" id="KW-0408">Iron</keyword>
<dbReference type="EMBL" id="CP089984">
    <property type="protein sequence ID" value="WXB15317.1"/>
    <property type="molecule type" value="Genomic_DNA"/>
</dbReference>
<keyword evidence="2 4" id="KW-0479">Metal-binding</keyword>
<keyword evidence="1 4" id="KW-0349">Heme</keyword>
<protein>
    <submittedName>
        <fullName evidence="6">C-type cytochrome</fullName>
    </submittedName>
</protein>
<dbReference type="Gene3D" id="1.10.760.10">
    <property type="entry name" value="Cytochrome c-like domain"/>
    <property type="match status" value="1"/>
</dbReference>
<reference evidence="6 7" key="1">
    <citation type="submission" date="2021-12" db="EMBL/GenBank/DDBJ databases">
        <title>Discovery of the Pendulisporaceae a myxobacterial family with distinct sporulation behavior and unique specialized metabolism.</title>
        <authorList>
            <person name="Garcia R."/>
            <person name="Popoff A."/>
            <person name="Bader C.D."/>
            <person name="Loehr J."/>
            <person name="Walesch S."/>
            <person name="Walt C."/>
            <person name="Boldt J."/>
            <person name="Bunk B."/>
            <person name="Haeckl F.J.F.P.J."/>
            <person name="Gunesch A.P."/>
            <person name="Birkelbach J."/>
            <person name="Nuebel U."/>
            <person name="Pietschmann T."/>
            <person name="Bach T."/>
            <person name="Mueller R."/>
        </authorList>
    </citation>
    <scope>NUCLEOTIDE SEQUENCE [LARGE SCALE GENOMIC DNA]</scope>
    <source>
        <strain evidence="6 7">MSr11954</strain>
    </source>
</reference>
<name>A0ABZ2LX56_9BACT</name>
<dbReference type="InterPro" id="IPR051395">
    <property type="entry name" value="Cytochrome_c_Peroxidase/MauG"/>
</dbReference>
<dbReference type="RefSeq" id="WP_394824943.1">
    <property type="nucleotide sequence ID" value="NZ_CP089984.1"/>
</dbReference>
<dbReference type="InterPro" id="IPR036909">
    <property type="entry name" value="Cyt_c-like_dom_sf"/>
</dbReference>
<gene>
    <name evidence="6" type="ORF">LZC94_46790</name>
</gene>
<dbReference type="PANTHER" id="PTHR30600">
    <property type="entry name" value="CYTOCHROME C PEROXIDASE-RELATED"/>
    <property type="match status" value="1"/>
</dbReference>
<dbReference type="InterPro" id="IPR015943">
    <property type="entry name" value="WD40/YVTN_repeat-like_dom_sf"/>
</dbReference>
<organism evidence="6 7">
    <name type="scientific">Pendulispora albinea</name>
    <dbReference type="NCBI Taxonomy" id="2741071"/>
    <lineage>
        <taxon>Bacteria</taxon>
        <taxon>Pseudomonadati</taxon>
        <taxon>Myxococcota</taxon>
        <taxon>Myxococcia</taxon>
        <taxon>Myxococcales</taxon>
        <taxon>Sorangiineae</taxon>
        <taxon>Pendulisporaceae</taxon>
        <taxon>Pendulispora</taxon>
    </lineage>
</organism>
<evidence type="ECO:0000256" key="3">
    <source>
        <dbReference type="ARBA" id="ARBA00023004"/>
    </source>
</evidence>
<sequence length="693" mass="73342">MWLAAAGIAAAAFGLVVGCSRAVEDRTARNAPSARTPDDERTDAVRAFEQSTRRALDFEHMPSSETTLGPDPWALAPLPATSAIAPLPATSALAPLPATSALAPLPATSAGVRLEPSRFVGVLRGRSQLVLLDAALSELARVPAPRAPTSLAVSADGHVFVAAGLGHTVARYTVRGDQLIASGVFDLGTEVLGVRELSFAAGKLYALDDMGGRIVVLDAATGRRLETLPACAGATQMKVAGSHVAVVCGFEHTLVVDGHVVFANNGPIWGFDAQETPAGLLIAAGGIEDHPLDRTEGSFGFIDSFLFVLEAGRRIAEINLSSHGVVTPKAVVIEGPGSFVVAGYGAPTIARVELAPGGAPHVEVTASLPGVRAIAKARGGWAGADPLLDAWVADGKAVPVADPAEAPRSTASRVGEALVFTTLMAPWNKSEGRLSRFTCETCHFEGYGDGRVHWTGRTDAHGAKVVASTKPLYGLAANKPHFSRALDPDLAAVAMNEFRVANAKSDHDPWFSIERREFPWIAALGPSADPLSPEELRRALVTFLVDFTHRPNPRTVGRRTFTDDERRGASVFREGCAGCHAPRLAADDPASEVPFPRWESLVFSDSGPLVWGKAEYAKTGIVPYVNERGARVPSLRRLYTKRPYFTNGSAADLDSVIARARWTDKGAFTHAGSEGRGLDERSLRALRAFLDLL</sequence>
<evidence type="ECO:0000259" key="5">
    <source>
        <dbReference type="PROSITE" id="PS51007"/>
    </source>
</evidence>
<dbReference type="InterPro" id="IPR009056">
    <property type="entry name" value="Cyt_c-like_dom"/>
</dbReference>
<dbReference type="SUPFAM" id="SSF101898">
    <property type="entry name" value="NHL repeat"/>
    <property type="match status" value="1"/>
</dbReference>
<evidence type="ECO:0000313" key="7">
    <source>
        <dbReference type="Proteomes" id="UP001370348"/>
    </source>
</evidence>
<accession>A0ABZ2LX56</accession>
<proteinExistence type="predicted"/>
<feature type="domain" description="Cytochrome c" evidence="5">
    <location>
        <begin position="563"/>
        <end position="664"/>
    </location>
</feature>
<evidence type="ECO:0000256" key="1">
    <source>
        <dbReference type="ARBA" id="ARBA00022617"/>
    </source>
</evidence>
<evidence type="ECO:0000256" key="4">
    <source>
        <dbReference type="PROSITE-ProRule" id="PRU00433"/>
    </source>
</evidence>
<evidence type="ECO:0000313" key="6">
    <source>
        <dbReference type="EMBL" id="WXB15317.1"/>
    </source>
</evidence>
<dbReference type="Gene3D" id="2.130.10.10">
    <property type="entry name" value="YVTN repeat-like/Quinoprotein amine dehydrogenase"/>
    <property type="match status" value="1"/>
</dbReference>